<accession>A0A1H9EC62</accession>
<protein>
    <recommendedName>
        <fullName evidence="4">Putative HNH nuclease YajD</fullName>
    </recommendedName>
</protein>
<gene>
    <name evidence="6" type="ORF">SAMN05216232_1979</name>
</gene>
<keyword evidence="2" id="KW-0378">Hydrolase</keyword>
<evidence type="ECO:0000313" key="7">
    <source>
        <dbReference type="Proteomes" id="UP000198733"/>
    </source>
</evidence>
<keyword evidence="6" id="KW-0255">Endonuclease</keyword>
<organism evidence="6 7">
    <name type="scientific">Virgibacillus subterraneus</name>
    <dbReference type="NCBI Taxonomy" id="621109"/>
    <lineage>
        <taxon>Bacteria</taxon>
        <taxon>Bacillati</taxon>
        <taxon>Bacillota</taxon>
        <taxon>Bacilli</taxon>
        <taxon>Bacillales</taxon>
        <taxon>Bacillaceae</taxon>
        <taxon>Virgibacillus</taxon>
    </lineage>
</organism>
<dbReference type="RefSeq" id="WP_092503969.1">
    <property type="nucleotide sequence ID" value="NZ_FOEH01000002.1"/>
</dbReference>
<feature type="domain" description="HNH nuclease" evidence="5">
    <location>
        <begin position="21"/>
        <end position="86"/>
    </location>
</feature>
<dbReference type="InterPro" id="IPR002711">
    <property type="entry name" value="HNH"/>
</dbReference>
<dbReference type="PANTHER" id="PTHR41286:SF1">
    <property type="entry name" value="HNH NUCLEASE YAJD-RELATED"/>
    <property type="match status" value="1"/>
</dbReference>
<dbReference type="Pfam" id="PF01844">
    <property type="entry name" value="HNH"/>
    <property type="match status" value="1"/>
</dbReference>
<evidence type="ECO:0000256" key="4">
    <source>
        <dbReference type="ARBA" id="ARBA00040194"/>
    </source>
</evidence>
<evidence type="ECO:0000259" key="5">
    <source>
        <dbReference type="SMART" id="SM00507"/>
    </source>
</evidence>
<keyword evidence="7" id="KW-1185">Reference proteome</keyword>
<proteinExistence type="inferred from homology"/>
<evidence type="ECO:0000313" key="6">
    <source>
        <dbReference type="EMBL" id="SEQ23310.1"/>
    </source>
</evidence>
<keyword evidence="1" id="KW-0540">Nuclease</keyword>
<dbReference type="EMBL" id="FOEH01000002">
    <property type="protein sequence ID" value="SEQ23310.1"/>
    <property type="molecule type" value="Genomic_DNA"/>
</dbReference>
<reference evidence="6 7" key="1">
    <citation type="submission" date="2016-10" db="EMBL/GenBank/DDBJ databases">
        <authorList>
            <person name="Varghese N."/>
            <person name="Submissions S."/>
        </authorList>
    </citation>
    <scope>NUCLEOTIDE SEQUENCE [LARGE SCALE GENOMIC DNA]</scope>
    <source>
        <strain evidence="6 7">CGMCC 1.7734</strain>
    </source>
</reference>
<dbReference type="SMART" id="SM00507">
    <property type="entry name" value="HNHc"/>
    <property type="match status" value="1"/>
</dbReference>
<comment type="similarity">
    <text evidence="3">Belongs to the HNH nuclease family.</text>
</comment>
<evidence type="ECO:0000256" key="2">
    <source>
        <dbReference type="ARBA" id="ARBA00022801"/>
    </source>
</evidence>
<dbReference type="CDD" id="cd00085">
    <property type="entry name" value="HNHc"/>
    <property type="match status" value="1"/>
</dbReference>
<sequence>MQQYQTDAQRMKFYKSKPWRMLRQSILERDNFECQECKRQGRVFTKYHKPGKHKVFDVDHIKELEDHPELAMDPDNLETLCIRCHNHKHDRYVFRLFKRKATKWDSDERW</sequence>
<evidence type="ECO:0000256" key="1">
    <source>
        <dbReference type="ARBA" id="ARBA00022722"/>
    </source>
</evidence>
<dbReference type="Gene3D" id="1.10.30.50">
    <property type="match status" value="1"/>
</dbReference>
<dbReference type="PANTHER" id="PTHR41286">
    <property type="entry name" value="HNH NUCLEASE YAJD-RELATED"/>
    <property type="match status" value="1"/>
</dbReference>
<comment type="caution">
    <text evidence="6">The sequence shown here is derived from an EMBL/GenBank/DDBJ whole genome shotgun (WGS) entry which is preliminary data.</text>
</comment>
<dbReference type="GO" id="GO:0004519">
    <property type="term" value="F:endonuclease activity"/>
    <property type="evidence" value="ECO:0007669"/>
    <property type="project" value="UniProtKB-KW"/>
</dbReference>
<dbReference type="InterPro" id="IPR003615">
    <property type="entry name" value="HNH_nuc"/>
</dbReference>
<dbReference type="Proteomes" id="UP000198733">
    <property type="component" value="Unassembled WGS sequence"/>
</dbReference>
<evidence type="ECO:0000256" key="3">
    <source>
        <dbReference type="ARBA" id="ARBA00038412"/>
    </source>
</evidence>
<name>A0A1H9EC62_9BACI</name>